<evidence type="ECO:0000256" key="4">
    <source>
        <dbReference type="ARBA" id="ARBA00023136"/>
    </source>
</evidence>
<dbReference type="GO" id="GO:0016020">
    <property type="term" value="C:membrane"/>
    <property type="evidence" value="ECO:0007669"/>
    <property type="project" value="UniProtKB-SubCell"/>
</dbReference>
<evidence type="ECO:0000259" key="6">
    <source>
        <dbReference type="PROSITE" id="PS50262"/>
    </source>
</evidence>
<dbReference type="PANTHER" id="PTHR46709">
    <property type="entry name" value="PROTEIN CBG23488-RELATED"/>
    <property type="match status" value="1"/>
</dbReference>
<keyword evidence="7" id="KW-1185">Reference proteome</keyword>
<proteinExistence type="predicted"/>
<feature type="transmembrane region" description="Helical" evidence="5">
    <location>
        <begin position="311"/>
        <end position="336"/>
    </location>
</feature>
<feature type="transmembrane region" description="Helical" evidence="5">
    <location>
        <begin position="200"/>
        <end position="222"/>
    </location>
</feature>
<organism evidence="7 8">
    <name type="scientific">Globodera rostochiensis</name>
    <name type="common">Golden nematode worm</name>
    <name type="synonym">Heterodera rostochiensis</name>
    <dbReference type="NCBI Taxonomy" id="31243"/>
    <lineage>
        <taxon>Eukaryota</taxon>
        <taxon>Metazoa</taxon>
        <taxon>Ecdysozoa</taxon>
        <taxon>Nematoda</taxon>
        <taxon>Chromadorea</taxon>
        <taxon>Rhabditida</taxon>
        <taxon>Tylenchina</taxon>
        <taxon>Tylenchomorpha</taxon>
        <taxon>Tylenchoidea</taxon>
        <taxon>Heteroderidae</taxon>
        <taxon>Heteroderinae</taxon>
        <taxon>Globodera</taxon>
    </lineage>
</organism>
<keyword evidence="3 5" id="KW-1133">Transmembrane helix</keyword>
<dbReference type="PROSITE" id="PS50262">
    <property type="entry name" value="G_PROTEIN_RECEP_F1_2"/>
    <property type="match status" value="1"/>
</dbReference>
<evidence type="ECO:0000256" key="2">
    <source>
        <dbReference type="ARBA" id="ARBA00022692"/>
    </source>
</evidence>
<sequence>MNIIQNSDGHLQDAFITAPSSSGSSAALSALFELTSSTTTASPMDYTTPAAMFNDSMAGGNSTKCEYEEPPLTTLRFWVVSVFGTSIALCSIVENLFFFYLFSTRKHHRTSFNMYMMFISLFDIFISISYILIQSMNVLMDFLQSLTLFRIWHIYMVPFLTISHCAITSGSFLILAATIERYLLSANSKHIRWVQRNRRYIIMFVILMGILSKVTICLELKISYLEQCANTMNEIEIKFADFVFDTDYHLYWRFYYRNFVTIFFPFFALLILNAKIISVLAKVEKENYKFQMMHSSTTTAKQMKRKKVTRAATITTILLVCSYLVSNIISVALTTWEHIDKQSLGGEYVQIYFIAIDLSSLLTVCSCAFRPLIYLICQPGLRKEVFCLMKGLYHAGDEIGDPKGGNQFTKTSFEPMYNSLELSSCMQQASPGTPADVPKHPLTPSAYPQVLRALPEVNNNNKEAENAAFLLNNKLSAPVHERRTSLTVVAERRNSANNKNHRRKMIVAQPQQPKIPQQNGCGYRRRCSSNGSTISSDQLRNILCSTAEGDETLL</sequence>
<dbReference type="AlphaFoldDB" id="A0A914H382"/>
<keyword evidence="4 5" id="KW-0472">Membrane</keyword>
<feature type="transmembrane region" description="Helical" evidence="5">
    <location>
        <begin position="114"/>
        <end position="133"/>
    </location>
</feature>
<protein>
    <submittedName>
        <fullName evidence="8">G-protein coupled receptors family 1 profile domain-containing protein</fullName>
    </submittedName>
</protein>
<feature type="domain" description="G-protein coupled receptors family 1 profile" evidence="6">
    <location>
        <begin position="94"/>
        <end position="374"/>
    </location>
</feature>
<dbReference type="InterPro" id="IPR017452">
    <property type="entry name" value="GPCR_Rhodpsn_7TM"/>
</dbReference>
<dbReference type="WBParaSite" id="Gr19_v10_g12848.t1">
    <property type="protein sequence ID" value="Gr19_v10_g12848.t1"/>
    <property type="gene ID" value="Gr19_v10_g12848"/>
</dbReference>
<evidence type="ECO:0000313" key="8">
    <source>
        <dbReference type="WBParaSite" id="Gr19_v10_g12848.t1"/>
    </source>
</evidence>
<evidence type="ECO:0000256" key="3">
    <source>
        <dbReference type="ARBA" id="ARBA00022989"/>
    </source>
</evidence>
<feature type="transmembrane region" description="Helical" evidence="5">
    <location>
        <begin position="259"/>
        <end position="283"/>
    </location>
</feature>
<feature type="transmembrane region" description="Helical" evidence="5">
    <location>
        <begin position="77"/>
        <end position="102"/>
    </location>
</feature>
<dbReference type="SUPFAM" id="SSF81321">
    <property type="entry name" value="Family A G protein-coupled receptor-like"/>
    <property type="match status" value="1"/>
</dbReference>
<name>A0A914H382_GLORO</name>
<keyword evidence="2 5" id="KW-0812">Transmembrane</keyword>
<evidence type="ECO:0000313" key="7">
    <source>
        <dbReference type="Proteomes" id="UP000887572"/>
    </source>
</evidence>
<accession>A0A914H382</accession>
<evidence type="ECO:0000256" key="5">
    <source>
        <dbReference type="SAM" id="Phobius"/>
    </source>
</evidence>
<feature type="transmembrane region" description="Helical" evidence="5">
    <location>
        <begin position="153"/>
        <end position="179"/>
    </location>
</feature>
<dbReference type="CDD" id="cd14978">
    <property type="entry name" value="7tmA_FMRFamide_R-like"/>
    <property type="match status" value="1"/>
</dbReference>
<dbReference type="Proteomes" id="UP000887572">
    <property type="component" value="Unplaced"/>
</dbReference>
<dbReference type="PANTHER" id="PTHR46709:SF2">
    <property type="entry name" value="G-PROTEIN COUPLED RECEPTORS FAMILY 1 PROFILE DOMAIN-CONTAINING PROTEIN"/>
    <property type="match status" value="1"/>
</dbReference>
<dbReference type="Gene3D" id="1.20.1070.10">
    <property type="entry name" value="Rhodopsin 7-helix transmembrane proteins"/>
    <property type="match status" value="1"/>
</dbReference>
<evidence type="ECO:0000256" key="1">
    <source>
        <dbReference type="ARBA" id="ARBA00004370"/>
    </source>
</evidence>
<comment type="subcellular location">
    <subcellularLocation>
        <location evidence="1">Membrane</location>
    </subcellularLocation>
</comment>
<feature type="transmembrane region" description="Helical" evidence="5">
    <location>
        <begin position="348"/>
        <end position="373"/>
    </location>
</feature>
<reference evidence="8" key="1">
    <citation type="submission" date="2022-11" db="UniProtKB">
        <authorList>
            <consortium name="WormBaseParasite"/>
        </authorList>
    </citation>
    <scope>IDENTIFICATION</scope>
</reference>